<feature type="binding site" evidence="3">
    <location>
        <position position="119"/>
    </location>
    <ligand>
        <name>a divalent metal cation</name>
        <dbReference type="ChEBI" id="CHEBI:60240"/>
    </ligand>
</feature>
<evidence type="ECO:0000256" key="1">
    <source>
        <dbReference type="ARBA" id="ARBA00008635"/>
    </source>
</evidence>
<evidence type="ECO:0000313" key="4">
    <source>
        <dbReference type="EMBL" id="QOV91789.1"/>
    </source>
</evidence>
<evidence type="ECO:0000256" key="2">
    <source>
        <dbReference type="ARBA" id="ARBA00022723"/>
    </source>
</evidence>
<dbReference type="Gene3D" id="1.20.120.450">
    <property type="entry name" value="dinb family like domain"/>
    <property type="match status" value="1"/>
</dbReference>
<dbReference type="RefSeq" id="WP_206295103.1">
    <property type="nucleotide sequence ID" value="NZ_CP063458.1"/>
</dbReference>
<dbReference type="GO" id="GO:0046872">
    <property type="term" value="F:metal ion binding"/>
    <property type="evidence" value="ECO:0007669"/>
    <property type="project" value="UniProtKB-KW"/>
</dbReference>
<evidence type="ECO:0008006" key="6">
    <source>
        <dbReference type="Google" id="ProtNLM"/>
    </source>
</evidence>
<comment type="similarity">
    <text evidence="1">Belongs to the DinB family.</text>
</comment>
<sequence>MKLYLARMFRYVAWADRRTLAAVRVTPAAHAEALPLLAHLLAAEHVWLARLENRDPSHPVWPTLSLDACDSLAAENEAGYQAFIGRLGDGPTGSVRYRTTQGQAFVTPVLDILSQVITHGPYHRGQIAKIIGRTGGAVINTDFITFTREAEPAG</sequence>
<organism evidence="4 5">
    <name type="scientific">Humisphaera borealis</name>
    <dbReference type="NCBI Taxonomy" id="2807512"/>
    <lineage>
        <taxon>Bacteria</taxon>
        <taxon>Pseudomonadati</taxon>
        <taxon>Planctomycetota</taxon>
        <taxon>Phycisphaerae</taxon>
        <taxon>Tepidisphaerales</taxon>
        <taxon>Tepidisphaeraceae</taxon>
        <taxon>Humisphaera</taxon>
    </lineage>
</organism>
<dbReference type="InterPro" id="IPR034660">
    <property type="entry name" value="DinB/YfiT-like"/>
</dbReference>
<feature type="binding site" evidence="3">
    <location>
        <position position="39"/>
    </location>
    <ligand>
        <name>a divalent metal cation</name>
        <dbReference type="ChEBI" id="CHEBI:60240"/>
    </ligand>
</feature>
<accession>A0A7M2X2F2</accession>
<dbReference type="PANTHER" id="PTHR37302">
    <property type="entry name" value="SLR1116 PROTEIN"/>
    <property type="match status" value="1"/>
</dbReference>
<keyword evidence="2 3" id="KW-0479">Metal-binding</keyword>
<dbReference type="KEGG" id="hbs:IPV69_10715"/>
<dbReference type="Proteomes" id="UP000593765">
    <property type="component" value="Chromosome"/>
</dbReference>
<dbReference type="SUPFAM" id="SSF109854">
    <property type="entry name" value="DinB/YfiT-like putative metalloenzymes"/>
    <property type="match status" value="1"/>
</dbReference>
<evidence type="ECO:0000313" key="5">
    <source>
        <dbReference type="Proteomes" id="UP000593765"/>
    </source>
</evidence>
<gene>
    <name evidence="4" type="ORF">IPV69_10715</name>
</gene>
<protein>
    <recommendedName>
        <fullName evidence="6">Damage-inducible protein DinB</fullName>
    </recommendedName>
</protein>
<proteinExistence type="inferred from homology"/>
<feature type="binding site" evidence="3">
    <location>
        <position position="123"/>
    </location>
    <ligand>
        <name>a divalent metal cation</name>
        <dbReference type="ChEBI" id="CHEBI:60240"/>
    </ligand>
</feature>
<reference evidence="4 5" key="1">
    <citation type="submission" date="2020-10" db="EMBL/GenBank/DDBJ databases">
        <title>Wide distribution of Phycisphaera-like planctomycetes from WD2101 soil group in peatlands and genome analysis of the first cultivated representative.</title>
        <authorList>
            <person name="Dedysh S.N."/>
            <person name="Beletsky A.V."/>
            <person name="Ivanova A."/>
            <person name="Kulichevskaya I.S."/>
            <person name="Suzina N.E."/>
            <person name="Philippov D.A."/>
            <person name="Rakitin A.L."/>
            <person name="Mardanov A.V."/>
            <person name="Ravin N.V."/>
        </authorList>
    </citation>
    <scope>NUCLEOTIDE SEQUENCE [LARGE SCALE GENOMIC DNA]</scope>
    <source>
        <strain evidence="4 5">M1803</strain>
    </source>
</reference>
<dbReference type="EMBL" id="CP063458">
    <property type="protein sequence ID" value="QOV91789.1"/>
    <property type="molecule type" value="Genomic_DNA"/>
</dbReference>
<dbReference type="InterPro" id="IPR007837">
    <property type="entry name" value="DinB"/>
</dbReference>
<dbReference type="AlphaFoldDB" id="A0A7M2X2F2"/>
<keyword evidence="5" id="KW-1185">Reference proteome</keyword>
<dbReference type="PANTHER" id="PTHR37302:SF3">
    <property type="entry name" value="DAMAGE-INDUCIBLE PROTEIN DINB"/>
    <property type="match status" value="1"/>
</dbReference>
<evidence type="ECO:0000256" key="3">
    <source>
        <dbReference type="PIRSR" id="PIRSR607837-1"/>
    </source>
</evidence>
<dbReference type="Pfam" id="PF05163">
    <property type="entry name" value="DinB"/>
    <property type="match status" value="1"/>
</dbReference>
<name>A0A7M2X2F2_9BACT</name>